<comment type="caution">
    <text evidence="2">The sequence shown here is derived from an EMBL/GenBank/DDBJ whole genome shotgun (WGS) entry which is preliminary data.</text>
</comment>
<dbReference type="RefSeq" id="WP_055633303.1">
    <property type="nucleotide sequence ID" value="NZ_KQ948782.1"/>
</dbReference>
<dbReference type="PROSITE" id="PS50995">
    <property type="entry name" value="HTH_MARR_2"/>
    <property type="match status" value="1"/>
</dbReference>
<organism evidence="2 3">
    <name type="scientific">Streptomyces griseoruber</name>
    <dbReference type="NCBI Taxonomy" id="1943"/>
    <lineage>
        <taxon>Bacteria</taxon>
        <taxon>Bacillati</taxon>
        <taxon>Actinomycetota</taxon>
        <taxon>Actinomycetes</taxon>
        <taxon>Kitasatosporales</taxon>
        <taxon>Streptomycetaceae</taxon>
        <taxon>Streptomyces</taxon>
    </lineage>
</organism>
<dbReference type="AlphaFoldDB" id="A0A101SLW1"/>
<evidence type="ECO:0000313" key="2">
    <source>
        <dbReference type="EMBL" id="KUN76342.1"/>
    </source>
</evidence>
<dbReference type="Gene3D" id="1.10.10.10">
    <property type="entry name" value="Winged helix-like DNA-binding domain superfamily/Winged helix DNA-binding domain"/>
    <property type="match status" value="1"/>
</dbReference>
<proteinExistence type="predicted"/>
<evidence type="ECO:0000313" key="3">
    <source>
        <dbReference type="Proteomes" id="UP000052982"/>
    </source>
</evidence>
<dbReference type="InterPro" id="IPR036390">
    <property type="entry name" value="WH_DNA-bd_sf"/>
</dbReference>
<dbReference type="Pfam" id="PF12802">
    <property type="entry name" value="MarR_2"/>
    <property type="match status" value="1"/>
</dbReference>
<dbReference type="SMART" id="SM00347">
    <property type="entry name" value="HTH_MARR"/>
    <property type="match status" value="1"/>
</dbReference>
<feature type="domain" description="HTH marR-type" evidence="1">
    <location>
        <begin position="15"/>
        <end position="147"/>
    </location>
</feature>
<dbReference type="EMBL" id="LMWW01000066">
    <property type="protein sequence ID" value="KUN76342.1"/>
    <property type="molecule type" value="Genomic_DNA"/>
</dbReference>
<dbReference type="STRING" id="1943.AQJ64_37855"/>
<sequence>MSDASAASGGIDRVASGLAACLPALHRTLERRVASIYPHPKPPEGQLLLLKFVAQQEGATVREAAEALLMKPNNVSALVSQLTGAGELERRPDSADKRVAHLYLTATSRTRLAEVRDLETACLAEALPALTDDELDALGSALGALTSLTRHLHSAAH</sequence>
<dbReference type="PANTHER" id="PTHR33164:SF103">
    <property type="entry name" value="REGULATORY PROTEIN MARR"/>
    <property type="match status" value="1"/>
</dbReference>
<accession>A0A101SLW1</accession>
<dbReference type="InterPro" id="IPR039422">
    <property type="entry name" value="MarR/SlyA-like"/>
</dbReference>
<dbReference type="GO" id="GO:0003700">
    <property type="term" value="F:DNA-binding transcription factor activity"/>
    <property type="evidence" value="ECO:0007669"/>
    <property type="project" value="InterPro"/>
</dbReference>
<protein>
    <submittedName>
        <fullName evidence="2">MarR family transcriptional regulator</fullName>
    </submittedName>
</protein>
<dbReference type="PANTHER" id="PTHR33164">
    <property type="entry name" value="TRANSCRIPTIONAL REGULATOR, MARR FAMILY"/>
    <property type="match status" value="1"/>
</dbReference>
<dbReference type="GO" id="GO:0006950">
    <property type="term" value="P:response to stress"/>
    <property type="evidence" value="ECO:0007669"/>
    <property type="project" value="TreeGrafter"/>
</dbReference>
<name>A0A101SLW1_9ACTN</name>
<keyword evidence="3" id="KW-1185">Reference proteome</keyword>
<dbReference type="InterPro" id="IPR036388">
    <property type="entry name" value="WH-like_DNA-bd_sf"/>
</dbReference>
<gene>
    <name evidence="2" type="ORF">AQJ64_37855</name>
</gene>
<dbReference type="SUPFAM" id="SSF46785">
    <property type="entry name" value="Winged helix' DNA-binding domain"/>
    <property type="match status" value="1"/>
</dbReference>
<dbReference type="OrthoDB" id="3295125at2"/>
<evidence type="ECO:0000259" key="1">
    <source>
        <dbReference type="PROSITE" id="PS50995"/>
    </source>
</evidence>
<dbReference type="InterPro" id="IPR000835">
    <property type="entry name" value="HTH_MarR-typ"/>
</dbReference>
<dbReference type="Proteomes" id="UP000052982">
    <property type="component" value="Unassembled WGS sequence"/>
</dbReference>
<reference evidence="2 3" key="1">
    <citation type="submission" date="2015-10" db="EMBL/GenBank/DDBJ databases">
        <title>Draft genome sequence of Streptomyces griseoruber DSM 40281, type strain for the species Streptomyces griseoruber.</title>
        <authorList>
            <person name="Ruckert C."/>
            <person name="Winkler A."/>
            <person name="Kalinowski J."/>
            <person name="Kampfer P."/>
            <person name="Glaeser S."/>
        </authorList>
    </citation>
    <scope>NUCLEOTIDE SEQUENCE [LARGE SCALE GENOMIC DNA]</scope>
    <source>
        <strain evidence="2 3">DSM 40281</strain>
    </source>
</reference>